<dbReference type="RefSeq" id="WP_095512203.1">
    <property type="nucleotide sequence ID" value="NZ_MQWD01000001.1"/>
</dbReference>
<dbReference type="InterPro" id="IPR010918">
    <property type="entry name" value="PurM-like_C_dom"/>
</dbReference>
<dbReference type="EMBL" id="MQWD01000001">
    <property type="protein sequence ID" value="PAP78525.1"/>
    <property type="molecule type" value="Genomic_DNA"/>
</dbReference>
<gene>
    <name evidence="2" type="primary">thiL</name>
    <name evidence="5" type="ORF">BSZ37_19895</name>
</gene>
<dbReference type="Gene3D" id="3.30.1330.10">
    <property type="entry name" value="PurM-like, N-terminal domain"/>
    <property type="match status" value="1"/>
</dbReference>
<dbReference type="AlphaFoldDB" id="A0A271J6E3"/>
<dbReference type="SUPFAM" id="SSF55326">
    <property type="entry name" value="PurM N-terminal domain-like"/>
    <property type="match status" value="1"/>
</dbReference>
<comment type="caution">
    <text evidence="5">The sequence shown here is derived from an EMBL/GenBank/DDBJ whole genome shotgun (WGS) entry which is preliminary data.</text>
</comment>
<comment type="catalytic activity">
    <reaction evidence="2">
        <text>thiamine phosphate + ATP = thiamine diphosphate + ADP</text>
        <dbReference type="Rhea" id="RHEA:15913"/>
        <dbReference type="ChEBI" id="CHEBI:30616"/>
        <dbReference type="ChEBI" id="CHEBI:37575"/>
        <dbReference type="ChEBI" id="CHEBI:58937"/>
        <dbReference type="ChEBI" id="CHEBI:456216"/>
        <dbReference type="EC" id="2.7.4.16"/>
    </reaction>
</comment>
<dbReference type="Pfam" id="PF00586">
    <property type="entry name" value="AIRS"/>
    <property type="match status" value="1"/>
</dbReference>
<feature type="binding site" evidence="2">
    <location>
        <position position="252"/>
    </location>
    <ligand>
        <name>Mg(2+)</name>
        <dbReference type="ChEBI" id="CHEBI:18420"/>
        <label>3</label>
    </ligand>
</feature>
<feature type="binding site" evidence="2">
    <location>
        <position position="97"/>
    </location>
    <ligand>
        <name>Mg(2+)</name>
        <dbReference type="ChEBI" id="CHEBI:18420"/>
        <label>3</label>
    </ligand>
</feature>
<feature type="binding site" evidence="2">
    <location>
        <position position="127"/>
    </location>
    <ligand>
        <name>ATP</name>
        <dbReference type="ChEBI" id="CHEBI:30616"/>
    </ligand>
</feature>
<comment type="function">
    <text evidence="2">Catalyzes the ATP-dependent phosphorylation of thiamine-monophosphate (TMP) to form thiamine-pyrophosphate (TPP), the active form of vitamin B1.</text>
</comment>
<evidence type="ECO:0000259" key="4">
    <source>
        <dbReference type="Pfam" id="PF02769"/>
    </source>
</evidence>
<dbReference type="EC" id="2.7.4.16" evidence="2"/>
<protein>
    <recommendedName>
        <fullName evidence="2">Thiamine-monophosphate kinase</fullName>
        <shortName evidence="2">TMP kinase</shortName>
        <shortName evidence="2">Thiamine-phosphate kinase</shortName>
        <ecNumber evidence="2">2.7.4.16</ecNumber>
    </recommendedName>
</protein>
<dbReference type="Proteomes" id="UP000216339">
    <property type="component" value="Unassembled WGS sequence"/>
</dbReference>
<comment type="pathway">
    <text evidence="2">Cofactor biosynthesis; thiamine diphosphate biosynthesis; thiamine diphosphate from thiamine phosphate: step 1/1.</text>
</comment>
<evidence type="ECO:0000259" key="3">
    <source>
        <dbReference type="Pfam" id="PF00586"/>
    </source>
</evidence>
<sequence length="359" mass="37395">MSEIPDAQPFTPVSDVGEFGLIDKMKAALADAADARDLVAGIGDDAAVYRVGAAGSDGPSRVHVITTDALVEGVHFDRTYVPLRALGWKAIAVNVSDVAAMNARPRFATVALGLPNNLSVEGAEALYTGMAQACERYGLAVVGGDVTASARLTLSVTVVGEAEERAVVYRRGAQPGDLLCVTGDLGSAAAGLRVLLAGKDRMTAGDGAADDPPQPDLTGFAYAVERQLMPQARLDRIEAWAEAGVRPSSLIDVSDGLASEAHHLSQAGTVGAVIDAGLLPVHVQTALAAQRFDERAEAFVLYGGEDYELLFTIPEAEASKLSPDTYAVVGQVVEPKEGVALRLPDGNRVPLEAAGFRHV</sequence>
<dbReference type="UniPathway" id="UPA00060">
    <property type="reaction ID" value="UER00142"/>
</dbReference>
<feature type="binding site" evidence="2">
    <location>
        <position position="305"/>
    </location>
    <ligand>
        <name>substrate</name>
    </ligand>
</feature>
<feature type="binding site" evidence="2">
    <location>
        <position position="75"/>
    </location>
    <ligand>
        <name>substrate</name>
    </ligand>
</feature>
<dbReference type="GO" id="GO:0000287">
    <property type="term" value="F:magnesium ion binding"/>
    <property type="evidence" value="ECO:0007669"/>
    <property type="project" value="UniProtKB-UniRule"/>
</dbReference>
<keyword evidence="2" id="KW-0067">ATP-binding</keyword>
<feature type="binding site" evidence="2">
    <location>
        <position position="66"/>
    </location>
    <ligand>
        <name>Mg(2+)</name>
        <dbReference type="ChEBI" id="CHEBI:18420"/>
        <label>4</label>
    </ligand>
</feature>
<feature type="binding site" evidence="2">
    <location>
        <position position="45"/>
    </location>
    <ligand>
        <name>Mg(2+)</name>
        <dbReference type="ChEBI" id="CHEBI:18420"/>
        <label>3</label>
    </ligand>
</feature>
<dbReference type="Pfam" id="PF02769">
    <property type="entry name" value="AIRS_C"/>
    <property type="match status" value="1"/>
</dbReference>
<feature type="binding site" evidence="2">
    <location>
        <position position="145"/>
    </location>
    <ligand>
        <name>Mg(2+)</name>
        <dbReference type="ChEBI" id="CHEBI:18420"/>
        <label>1</label>
    </ligand>
</feature>
<evidence type="ECO:0000313" key="6">
    <source>
        <dbReference type="Proteomes" id="UP000216339"/>
    </source>
</evidence>
<dbReference type="PANTHER" id="PTHR30270:SF0">
    <property type="entry name" value="THIAMINE-MONOPHOSPHATE KINASE"/>
    <property type="match status" value="1"/>
</dbReference>
<dbReference type="Gene3D" id="3.90.650.10">
    <property type="entry name" value="PurM-like C-terminal domain"/>
    <property type="match status" value="1"/>
</dbReference>
<keyword evidence="2 5" id="KW-0418">Kinase</keyword>
<dbReference type="GO" id="GO:0005524">
    <property type="term" value="F:ATP binding"/>
    <property type="evidence" value="ECO:0007669"/>
    <property type="project" value="UniProtKB-UniRule"/>
</dbReference>
<comment type="miscellaneous">
    <text evidence="2">Reaction mechanism of ThiL seems to utilize a direct, inline transfer of the gamma-phosphate of ATP to TMP rather than a phosphorylated enzyme intermediate.</text>
</comment>
<keyword evidence="2" id="KW-0460">Magnesium</keyword>
<dbReference type="GO" id="GO:0009229">
    <property type="term" value="P:thiamine diphosphate biosynthetic process"/>
    <property type="evidence" value="ECO:0007669"/>
    <property type="project" value="UniProtKB-UniRule"/>
</dbReference>
<feature type="domain" description="PurM-like N-terminal" evidence="3">
    <location>
        <begin position="43"/>
        <end position="161"/>
    </location>
</feature>
<dbReference type="InterPro" id="IPR016188">
    <property type="entry name" value="PurM-like_N"/>
</dbReference>
<feature type="binding site" evidence="2">
    <location>
        <position position="97"/>
    </location>
    <ligand>
        <name>Mg(2+)</name>
        <dbReference type="ChEBI" id="CHEBI:18420"/>
        <label>2</label>
    </ligand>
</feature>
<organism evidence="5 6">
    <name type="scientific">Rubrivirga marina</name>
    <dbReference type="NCBI Taxonomy" id="1196024"/>
    <lineage>
        <taxon>Bacteria</taxon>
        <taxon>Pseudomonadati</taxon>
        <taxon>Rhodothermota</taxon>
        <taxon>Rhodothermia</taxon>
        <taxon>Rhodothermales</taxon>
        <taxon>Rubricoccaceae</taxon>
        <taxon>Rubrivirga</taxon>
    </lineage>
</organism>
<feature type="binding site" evidence="2">
    <location>
        <position position="68"/>
    </location>
    <ligand>
        <name>Mg(2+)</name>
        <dbReference type="ChEBI" id="CHEBI:18420"/>
        <label>2</label>
    </ligand>
</feature>
<feature type="binding site" evidence="2">
    <location>
        <position position="68"/>
    </location>
    <ligand>
        <name>Mg(2+)</name>
        <dbReference type="ChEBI" id="CHEBI:18420"/>
        <label>1</label>
    </ligand>
</feature>
<keyword evidence="2" id="KW-0479">Metal-binding</keyword>
<dbReference type="GO" id="GO:0009030">
    <property type="term" value="F:thiamine-phosphate kinase activity"/>
    <property type="evidence" value="ECO:0007669"/>
    <property type="project" value="UniProtKB-UniRule"/>
</dbReference>
<evidence type="ECO:0000313" key="5">
    <source>
        <dbReference type="EMBL" id="PAP78525.1"/>
    </source>
</evidence>
<name>A0A271J6E3_9BACT</name>
<feature type="binding site" evidence="2">
    <location>
        <position position="255"/>
    </location>
    <ligand>
        <name>Mg(2+)</name>
        <dbReference type="ChEBI" id="CHEBI:18420"/>
        <label>5</label>
    </ligand>
</feature>
<keyword evidence="2" id="KW-0808">Transferase</keyword>
<dbReference type="GO" id="GO:0009228">
    <property type="term" value="P:thiamine biosynthetic process"/>
    <property type="evidence" value="ECO:0007669"/>
    <property type="project" value="UniProtKB-KW"/>
</dbReference>
<accession>A0A271J6E3</accession>
<dbReference type="CDD" id="cd02194">
    <property type="entry name" value="ThiL"/>
    <property type="match status" value="1"/>
</dbReference>
<comment type="similarity">
    <text evidence="2">Belongs to the thiamine-monophosphate kinase family.</text>
</comment>
<dbReference type="PANTHER" id="PTHR30270">
    <property type="entry name" value="THIAMINE-MONOPHOSPHATE KINASE"/>
    <property type="match status" value="1"/>
</dbReference>
<dbReference type="InterPro" id="IPR036921">
    <property type="entry name" value="PurM-like_N_sf"/>
</dbReference>
<dbReference type="InterPro" id="IPR006283">
    <property type="entry name" value="ThiL-like"/>
</dbReference>
<feature type="binding site" evidence="2">
    <location>
        <position position="170"/>
    </location>
    <ligand>
        <name>ATP</name>
        <dbReference type="ChEBI" id="CHEBI:30616"/>
    </ligand>
</feature>
<dbReference type="InterPro" id="IPR036676">
    <property type="entry name" value="PurM-like_C_sf"/>
</dbReference>
<feature type="binding site" evidence="2">
    <location>
        <position position="45"/>
    </location>
    <ligand>
        <name>Mg(2+)</name>
        <dbReference type="ChEBI" id="CHEBI:18420"/>
        <label>4</label>
    </ligand>
</feature>
<dbReference type="PIRSF" id="PIRSF005303">
    <property type="entry name" value="Thiam_monoph_kin"/>
    <property type="match status" value="1"/>
</dbReference>
<keyword evidence="2" id="KW-0547">Nucleotide-binding</keyword>
<feature type="domain" description="PurM-like C-terminal" evidence="4">
    <location>
        <begin position="174"/>
        <end position="337"/>
    </location>
</feature>
<reference evidence="5 6" key="1">
    <citation type="submission" date="2016-11" db="EMBL/GenBank/DDBJ databases">
        <title>Study of marine rhodopsin-containing bacteria.</title>
        <authorList>
            <person name="Yoshizawa S."/>
            <person name="Kumagai Y."/>
            <person name="Kogure K."/>
        </authorList>
    </citation>
    <scope>NUCLEOTIDE SEQUENCE [LARGE SCALE GENOMIC DNA]</scope>
    <source>
        <strain evidence="5 6">SAORIC-28</strain>
    </source>
</reference>
<dbReference type="HAMAP" id="MF_02128">
    <property type="entry name" value="TMP_kinase"/>
    <property type="match status" value="1"/>
</dbReference>
<dbReference type="NCBIfam" id="TIGR01379">
    <property type="entry name" value="thiL"/>
    <property type="match status" value="1"/>
</dbReference>
<keyword evidence="1 2" id="KW-0784">Thiamine biosynthesis</keyword>
<keyword evidence="6" id="KW-1185">Reference proteome</keyword>
<feature type="binding site" evidence="2">
    <location>
        <position position="254"/>
    </location>
    <ligand>
        <name>ATP</name>
        <dbReference type="ChEBI" id="CHEBI:30616"/>
    </ligand>
</feature>
<dbReference type="OrthoDB" id="9802811at2"/>
<dbReference type="SUPFAM" id="SSF56042">
    <property type="entry name" value="PurM C-terminal domain-like"/>
    <property type="match status" value="1"/>
</dbReference>
<feature type="binding site" evidence="2">
    <location>
        <position position="356"/>
    </location>
    <ligand>
        <name>substrate</name>
    </ligand>
</feature>
<evidence type="ECO:0000256" key="2">
    <source>
        <dbReference type="HAMAP-Rule" id="MF_02128"/>
    </source>
</evidence>
<feature type="binding site" evidence="2">
    <location>
        <position position="67"/>
    </location>
    <ligand>
        <name>Mg(2+)</name>
        <dbReference type="ChEBI" id="CHEBI:18420"/>
        <label>1</label>
    </ligand>
</feature>
<proteinExistence type="inferred from homology"/>
<evidence type="ECO:0000256" key="1">
    <source>
        <dbReference type="ARBA" id="ARBA00022977"/>
    </source>
</evidence>
<feature type="binding site" evidence="2">
    <location>
        <begin position="144"/>
        <end position="145"/>
    </location>
    <ligand>
        <name>ATP</name>
        <dbReference type="ChEBI" id="CHEBI:30616"/>
    </ligand>
</feature>
<feature type="binding site" evidence="2">
    <location>
        <position position="97"/>
    </location>
    <ligand>
        <name>Mg(2+)</name>
        <dbReference type="ChEBI" id="CHEBI:18420"/>
        <label>4</label>
    </ligand>
</feature>